<name>A0ABD2ZI50_9GENT</name>
<protein>
    <submittedName>
        <fullName evidence="1">Uncharacterized protein</fullName>
    </submittedName>
</protein>
<comment type="caution">
    <text evidence="1">The sequence shown here is derived from an EMBL/GenBank/DDBJ whole genome shotgun (WGS) entry which is preliminary data.</text>
</comment>
<evidence type="ECO:0000313" key="1">
    <source>
        <dbReference type="EMBL" id="KAL3518516.1"/>
    </source>
</evidence>
<dbReference type="Proteomes" id="UP001630127">
    <property type="component" value="Unassembled WGS sequence"/>
</dbReference>
<dbReference type="AlphaFoldDB" id="A0ABD2ZI50"/>
<proteinExistence type="predicted"/>
<accession>A0ABD2ZI50</accession>
<gene>
    <name evidence="1" type="ORF">ACH5RR_021105</name>
</gene>
<dbReference type="EMBL" id="JBJUIK010000009">
    <property type="protein sequence ID" value="KAL3518516.1"/>
    <property type="molecule type" value="Genomic_DNA"/>
</dbReference>
<reference evidence="1 2" key="1">
    <citation type="submission" date="2024-11" db="EMBL/GenBank/DDBJ databases">
        <title>A near-complete genome assembly of Cinchona calisaya.</title>
        <authorList>
            <person name="Lian D.C."/>
            <person name="Zhao X.W."/>
            <person name="Wei L."/>
        </authorList>
    </citation>
    <scope>NUCLEOTIDE SEQUENCE [LARGE SCALE GENOMIC DNA]</scope>
    <source>
        <tissue evidence="1">Nenye</tissue>
    </source>
</reference>
<evidence type="ECO:0000313" key="2">
    <source>
        <dbReference type="Proteomes" id="UP001630127"/>
    </source>
</evidence>
<keyword evidence="2" id="KW-1185">Reference proteome</keyword>
<organism evidence="1 2">
    <name type="scientific">Cinchona calisaya</name>
    <dbReference type="NCBI Taxonomy" id="153742"/>
    <lineage>
        <taxon>Eukaryota</taxon>
        <taxon>Viridiplantae</taxon>
        <taxon>Streptophyta</taxon>
        <taxon>Embryophyta</taxon>
        <taxon>Tracheophyta</taxon>
        <taxon>Spermatophyta</taxon>
        <taxon>Magnoliopsida</taxon>
        <taxon>eudicotyledons</taxon>
        <taxon>Gunneridae</taxon>
        <taxon>Pentapetalae</taxon>
        <taxon>asterids</taxon>
        <taxon>lamiids</taxon>
        <taxon>Gentianales</taxon>
        <taxon>Rubiaceae</taxon>
        <taxon>Cinchonoideae</taxon>
        <taxon>Cinchoneae</taxon>
        <taxon>Cinchona</taxon>
    </lineage>
</organism>
<sequence>MELGGLGIRNTKLTNDVALAKLSWKISQGDSSLWAQTLKAKYVDPCKTKMERKLALKGGPSSINKRALVRDVDLFNSNVLWVMKNGLKIRFWWDNWTGLGPIRSLVARPFARDEEGFLISECFGPNRT</sequence>